<comment type="caution">
    <text evidence="6">The sequence shown here is derived from an EMBL/GenBank/DDBJ whole genome shotgun (WGS) entry which is preliminary data.</text>
</comment>
<keyword evidence="7" id="KW-1185">Reference proteome</keyword>
<evidence type="ECO:0000256" key="4">
    <source>
        <dbReference type="ARBA" id="ARBA00023284"/>
    </source>
</evidence>
<dbReference type="GO" id="GO:0030313">
    <property type="term" value="C:cell envelope"/>
    <property type="evidence" value="ECO:0007669"/>
    <property type="project" value="UniProtKB-SubCell"/>
</dbReference>
<dbReference type="Gene3D" id="3.40.30.10">
    <property type="entry name" value="Glutaredoxin"/>
    <property type="match status" value="1"/>
</dbReference>
<dbReference type="Pfam" id="PF00578">
    <property type="entry name" value="AhpC-TSA"/>
    <property type="match status" value="1"/>
</dbReference>
<dbReference type="InterPro" id="IPR000866">
    <property type="entry name" value="AhpC/TSA"/>
</dbReference>
<dbReference type="Pfam" id="PF14289">
    <property type="entry name" value="DUF4369"/>
    <property type="match status" value="1"/>
</dbReference>
<evidence type="ECO:0000313" key="6">
    <source>
        <dbReference type="EMBL" id="TGV02118.1"/>
    </source>
</evidence>
<accession>A0A4S1DX53</accession>
<name>A0A4S1DX53_9FLAO</name>
<dbReference type="GO" id="GO:0016491">
    <property type="term" value="F:oxidoreductase activity"/>
    <property type="evidence" value="ECO:0007669"/>
    <property type="project" value="InterPro"/>
</dbReference>
<dbReference type="AlphaFoldDB" id="A0A4S1DX53"/>
<keyword evidence="2" id="KW-0201">Cytochrome c-type biogenesis</keyword>
<sequence length="387" mass="44405">MKKFIYILILLFAITSIGQNKYIIKGKIKGMKNGKASLYMIEENTNDDEELINQAKVRNGKFKLKGTLQTPPMYYRIKFKLGRKTYTDFFLDEGKTDFVMDVSEVAESNKNWMTIGLAPSVSGTKNTDLFIEYYKKLNSIEKPAGLEDYYRTIRSNPSKEVLNKALKKYKEEFLPIMENRKKAIIMSSIFENPGSEFALTLLSNHLSDLSPLTLQDKITLFQALDKKLASHLYYKKTETIINGIKRLAAGATAPDFTLENSDGDIVSLSSFKGKYVLLDFWAFWCAPCIKQFQHLKVLREKYKTQNFEIVGVHADPNKKKWLGALAKHELPWPQVIDTNITDKNSSYNLYKVLAFPTTYLIDPEGKIIAKNMDAKDLELKLNNFLMK</sequence>
<evidence type="ECO:0000313" key="7">
    <source>
        <dbReference type="Proteomes" id="UP000307602"/>
    </source>
</evidence>
<dbReference type="GO" id="GO:0017004">
    <property type="term" value="P:cytochrome complex assembly"/>
    <property type="evidence" value="ECO:0007669"/>
    <property type="project" value="UniProtKB-KW"/>
</dbReference>
<dbReference type="InterPro" id="IPR013766">
    <property type="entry name" value="Thioredoxin_domain"/>
</dbReference>
<dbReference type="SUPFAM" id="SSF52833">
    <property type="entry name" value="Thioredoxin-like"/>
    <property type="match status" value="1"/>
</dbReference>
<dbReference type="OrthoDB" id="1069091at2"/>
<keyword evidence="3" id="KW-1015">Disulfide bond</keyword>
<comment type="subcellular location">
    <subcellularLocation>
        <location evidence="1">Cell envelope</location>
    </subcellularLocation>
</comment>
<organism evidence="6 7">
    <name type="scientific">Flavivirga rizhaonensis</name>
    <dbReference type="NCBI Taxonomy" id="2559571"/>
    <lineage>
        <taxon>Bacteria</taxon>
        <taxon>Pseudomonadati</taxon>
        <taxon>Bacteroidota</taxon>
        <taxon>Flavobacteriia</taxon>
        <taxon>Flavobacteriales</taxon>
        <taxon>Flavobacteriaceae</taxon>
        <taxon>Flavivirga</taxon>
    </lineage>
</organism>
<evidence type="ECO:0000256" key="1">
    <source>
        <dbReference type="ARBA" id="ARBA00004196"/>
    </source>
</evidence>
<keyword evidence="4" id="KW-0676">Redox-active center</keyword>
<dbReference type="RefSeq" id="WP_135877470.1">
    <property type="nucleotide sequence ID" value="NZ_SRSO01000016.1"/>
</dbReference>
<protein>
    <submittedName>
        <fullName evidence="6">AhpC/TSA family protein</fullName>
    </submittedName>
</protein>
<dbReference type="Proteomes" id="UP000307602">
    <property type="component" value="Unassembled WGS sequence"/>
</dbReference>
<dbReference type="PROSITE" id="PS51352">
    <property type="entry name" value="THIOREDOXIN_2"/>
    <property type="match status" value="1"/>
</dbReference>
<dbReference type="InterPro" id="IPR036249">
    <property type="entry name" value="Thioredoxin-like_sf"/>
</dbReference>
<evidence type="ECO:0000259" key="5">
    <source>
        <dbReference type="PROSITE" id="PS51352"/>
    </source>
</evidence>
<dbReference type="GO" id="GO:0016209">
    <property type="term" value="F:antioxidant activity"/>
    <property type="evidence" value="ECO:0007669"/>
    <property type="project" value="InterPro"/>
</dbReference>
<dbReference type="CDD" id="cd02966">
    <property type="entry name" value="TlpA_like_family"/>
    <property type="match status" value="1"/>
</dbReference>
<evidence type="ECO:0000256" key="2">
    <source>
        <dbReference type="ARBA" id="ARBA00022748"/>
    </source>
</evidence>
<dbReference type="PANTHER" id="PTHR42852:SF6">
    <property type="entry name" value="THIOL:DISULFIDE INTERCHANGE PROTEIN DSBE"/>
    <property type="match status" value="1"/>
</dbReference>
<gene>
    <name evidence="6" type="ORF">EM932_12170</name>
</gene>
<dbReference type="PANTHER" id="PTHR42852">
    <property type="entry name" value="THIOL:DISULFIDE INTERCHANGE PROTEIN DSBE"/>
    <property type="match status" value="1"/>
</dbReference>
<dbReference type="InterPro" id="IPR025380">
    <property type="entry name" value="DUF4369"/>
</dbReference>
<dbReference type="EMBL" id="SRSO01000016">
    <property type="protein sequence ID" value="TGV02118.1"/>
    <property type="molecule type" value="Genomic_DNA"/>
</dbReference>
<reference evidence="6 7" key="1">
    <citation type="submission" date="2019-04" db="EMBL/GenBank/DDBJ databases">
        <authorList>
            <person name="Liu A."/>
        </authorList>
    </citation>
    <scope>NUCLEOTIDE SEQUENCE [LARGE SCALE GENOMIC DNA]</scope>
    <source>
        <strain evidence="6 7">RZ03</strain>
    </source>
</reference>
<dbReference type="InterPro" id="IPR050553">
    <property type="entry name" value="Thioredoxin_ResA/DsbE_sf"/>
</dbReference>
<proteinExistence type="predicted"/>
<feature type="domain" description="Thioredoxin" evidence="5">
    <location>
        <begin position="247"/>
        <end position="387"/>
    </location>
</feature>
<evidence type="ECO:0000256" key="3">
    <source>
        <dbReference type="ARBA" id="ARBA00023157"/>
    </source>
</evidence>